<dbReference type="EMBL" id="BONH01000053">
    <property type="protein sequence ID" value="GIG02469.1"/>
    <property type="molecule type" value="Genomic_DNA"/>
</dbReference>
<reference evidence="2 3" key="1">
    <citation type="submission" date="2021-01" db="EMBL/GenBank/DDBJ databases">
        <title>Whole genome shotgun sequence of Catellatospora citrea NBRC 14495.</title>
        <authorList>
            <person name="Komaki H."/>
            <person name="Tamura T."/>
        </authorList>
    </citation>
    <scope>NUCLEOTIDE SEQUENCE [LARGE SCALE GENOMIC DNA]</scope>
    <source>
        <strain evidence="2 3">NBRC 14495</strain>
    </source>
</reference>
<evidence type="ECO:0000313" key="2">
    <source>
        <dbReference type="EMBL" id="GIG02469.1"/>
    </source>
</evidence>
<comment type="caution">
    <text evidence="2">The sequence shown here is derived from an EMBL/GenBank/DDBJ whole genome shotgun (WGS) entry which is preliminary data.</text>
</comment>
<sequence>MSAKPLKKPLAAASVLAVGALTALGLPVAAEASYPGPIAVLTAGYGYNINFQGGGSLSPSDGEYYGVESVAWSPDGSRALWASHEGAILTMRFNDAANVWYIEDTDTASVERRHVTWRGTGSVAWAERSSGGPHRIMTDSSSYGWPAQQVSVNDGAEYSNPDGAIDGRLVYQRHAPGASAPDVMLFNYSLGDTPEERQQLLITDAAEPAFSPDGARVAFVRNGNVWVLTVNDPASSADDSYLQITNTFGDGNPTWSPDGQTLAFTRGGGNNVYTASANGGAAADSGIVGYPAYRPVNANRMVRLSGSSRFGTAVAVSRSLWTDGGAQSVVLSRSDNFADALGGSALAAAKSGPLLMTPPTSLNPEIRAEIVRVLGVRSGKTVYILGGTGAISAGVEAEIRAMGYNIDRRQGTNRYETSVKIAEAITPDPDLVLVATGRNFPDALAAGAAAGSYNVPGSNMSAVVVLTADRALPTETRGYLNSVVAPSTDIRTDVYAIGGQAASALQSNSYQFTDLVGSTRYETSYFVAEVFFGGHRVAGVATGTNWPDALAGGAMMATRNGPLLLTPGASLAFPTQFHVDNNSGTIDTGYVFGGAAVVSDGVMNSVGTWISPGIAFTRSVNPAAVPGAAPAAALRSARVAPAVPTVTLPTADQIKAAAEALDNHQR</sequence>
<dbReference type="PANTHER" id="PTHR30032">
    <property type="entry name" value="N-ACETYLMURAMOYL-L-ALANINE AMIDASE-RELATED"/>
    <property type="match status" value="1"/>
</dbReference>
<dbReference type="Pfam" id="PF04122">
    <property type="entry name" value="CW_binding_2"/>
    <property type="match status" value="3"/>
</dbReference>
<protein>
    <recommendedName>
        <fullName evidence="4">WD40 repeat protein</fullName>
    </recommendedName>
</protein>
<accession>A0A8J3KS63</accession>
<dbReference type="Gene3D" id="3.40.50.12090">
    <property type="match status" value="2"/>
</dbReference>
<dbReference type="Pfam" id="PF07676">
    <property type="entry name" value="PD40"/>
    <property type="match status" value="2"/>
</dbReference>
<dbReference type="AlphaFoldDB" id="A0A8J3KS63"/>
<name>A0A8J3KS63_9ACTN</name>
<dbReference type="InterPro" id="IPR011042">
    <property type="entry name" value="6-blade_b-propeller_TolB-like"/>
</dbReference>
<evidence type="ECO:0000313" key="3">
    <source>
        <dbReference type="Proteomes" id="UP000659904"/>
    </source>
</evidence>
<gene>
    <name evidence="2" type="ORF">Cci01nite_75620</name>
</gene>
<feature type="chain" id="PRO_5035154954" description="WD40 repeat protein" evidence="1">
    <location>
        <begin position="33"/>
        <end position="666"/>
    </location>
</feature>
<evidence type="ECO:0008006" key="4">
    <source>
        <dbReference type="Google" id="ProtNLM"/>
    </source>
</evidence>
<keyword evidence="1" id="KW-0732">Signal</keyword>
<dbReference type="SUPFAM" id="SSF82171">
    <property type="entry name" value="DPP6 N-terminal domain-like"/>
    <property type="match status" value="1"/>
</dbReference>
<organism evidence="2 3">
    <name type="scientific">Catellatospora citrea</name>
    <dbReference type="NCBI Taxonomy" id="53366"/>
    <lineage>
        <taxon>Bacteria</taxon>
        <taxon>Bacillati</taxon>
        <taxon>Actinomycetota</taxon>
        <taxon>Actinomycetes</taxon>
        <taxon>Micromonosporales</taxon>
        <taxon>Micromonosporaceae</taxon>
        <taxon>Catellatospora</taxon>
    </lineage>
</organism>
<proteinExistence type="predicted"/>
<feature type="signal peptide" evidence="1">
    <location>
        <begin position="1"/>
        <end position="32"/>
    </location>
</feature>
<dbReference type="InterPro" id="IPR007253">
    <property type="entry name" value="Cell_wall-bd_2"/>
</dbReference>
<dbReference type="InterPro" id="IPR051922">
    <property type="entry name" value="Bact_Sporulation_Assoc"/>
</dbReference>
<dbReference type="InterPro" id="IPR011659">
    <property type="entry name" value="WD40"/>
</dbReference>
<dbReference type="RefSeq" id="WP_120317581.1">
    <property type="nucleotide sequence ID" value="NZ_BONH01000053.1"/>
</dbReference>
<dbReference type="Proteomes" id="UP000659904">
    <property type="component" value="Unassembled WGS sequence"/>
</dbReference>
<keyword evidence="3" id="KW-1185">Reference proteome</keyword>
<evidence type="ECO:0000256" key="1">
    <source>
        <dbReference type="SAM" id="SignalP"/>
    </source>
</evidence>
<dbReference type="PANTHER" id="PTHR30032:SF8">
    <property type="entry name" value="GERMINATION-SPECIFIC N-ACETYLMURAMOYL-L-ALANINE AMIDASE"/>
    <property type="match status" value="1"/>
</dbReference>
<dbReference type="Gene3D" id="2.120.10.30">
    <property type="entry name" value="TolB, C-terminal domain"/>
    <property type="match status" value="1"/>
</dbReference>